<dbReference type="SUPFAM" id="SSF50156">
    <property type="entry name" value="PDZ domain-like"/>
    <property type="match status" value="2"/>
</dbReference>
<evidence type="ECO:0000256" key="1">
    <source>
        <dbReference type="ARBA" id="ARBA00004236"/>
    </source>
</evidence>
<dbReference type="OrthoDB" id="10007415at2759"/>
<organism evidence="6">
    <name type="scientific">Oikopleura dioica</name>
    <name type="common">Tunicate</name>
    <dbReference type="NCBI Taxonomy" id="34765"/>
    <lineage>
        <taxon>Eukaryota</taxon>
        <taxon>Metazoa</taxon>
        <taxon>Chordata</taxon>
        <taxon>Tunicata</taxon>
        <taxon>Appendicularia</taxon>
        <taxon>Copelata</taxon>
        <taxon>Oikopleuridae</taxon>
        <taxon>Oikopleura</taxon>
    </lineage>
</organism>
<keyword evidence="2" id="KW-1003">Cell membrane</keyword>
<dbReference type="GO" id="GO:0005102">
    <property type="term" value="F:signaling receptor binding"/>
    <property type="evidence" value="ECO:0007669"/>
    <property type="project" value="TreeGrafter"/>
</dbReference>
<evidence type="ECO:0000313" key="7">
    <source>
        <dbReference type="Proteomes" id="UP000001307"/>
    </source>
</evidence>
<dbReference type="EMBL" id="FN653031">
    <property type="protein sequence ID" value="CBY08292.1"/>
    <property type="molecule type" value="Genomic_DNA"/>
</dbReference>
<gene>
    <name evidence="6" type="ORF">GSOID_T00004855001</name>
</gene>
<dbReference type="GO" id="GO:0043495">
    <property type="term" value="F:protein-membrane adaptor activity"/>
    <property type="evidence" value="ECO:0007669"/>
    <property type="project" value="TreeGrafter"/>
</dbReference>
<evidence type="ECO:0000256" key="3">
    <source>
        <dbReference type="ARBA" id="ARBA00022737"/>
    </source>
</evidence>
<feature type="region of interest" description="Disordered" evidence="4">
    <location>
        <begin position="383"/>
        <end position="407"/>
    </location>
</feature>
<feature type="domain" description="PDZ" evidence="5">
    <location>
        <begin position="147"/>
        <end position="228"/>
    </location>
</feature>
<dbReference type="InterPro" id="IPR051067">
    <property type="entry name" value="NHER"/>
</dbReference>
<keyword evidence="3" id="KW-0677">Repeat</keyword>
<dbReference type="Pfam" id="PF17820">
    <property type="entry name" value="PDZ_6"/>
    <property type="match status" value="1"/>
</dbReference>
<accession>E4X9X2</accession>
<dbReference type="InParanoid" id="E4X9X2"/>
<keyword evidence="2" id="KW-0472">Membrane</keyword>
<dbReference type="PROSITE" id="PS50106">
    <property type="entry name" value="PDZ"/>
    <property type="match status" value="2"/>
</dbReference>
<name>E4X9X2_OIKDI</name>
<dbReference type="AlphaFoldDB" id="E4X9X2"/>
<dbReference type="PANTHER" id="PTHR14191">
    <property type="entry name" value="PDZ DOMAIN CONTAINING PROTEIN"/>
    <property type="match status" value="1"/>
</dbReference>
<reference evidence="6" key="1">
    <citation type="journal article" date="2010" name="Science">
        <title>Plasticity of animal genome architecture unmasked by rapid evolution of a pelagic tunicate.</title>
        <authorList>
            <person name="Denoeud F."/>
            <person name="Henriet S."/>
            <person name="Mungpakdee S."/>
            <person name="Aury J.M."/>
            <person name="Da Silva C."/>
            <person name="Brinkmann H."/>
            <person name="Mikhaleva J."/>
            <person name="Olsen L.C."/>
            <person name="Jubin C."/>
            <person name="Canestro C."/>
            <person name="Bouquet J.M."/>
            <person name="Danks G."/>
            <person name="Poulain J."/>
            <person name="Campsteijn C."/>
            <person name="Adamski M."/>
            <person name="Cross I."/>
            <person name="Yadetie F."/>
            <person name="Muffato M."/>
            <person name="Louis A."/>
            <person name="Butcher S."/>
            <person name="Tsagkogeorga G."/>
            <person name="Konrad A."/>
            <person name="Singh S."/>
            <person name="Jensen M.F."/>
            <person name="Cong E.H."/>
            <person name="Eikeseth-Otteraa H."/>
            <person name="Noel B."/>
            <person name="Anthouard V."/>
            <person name="Porcel B.M."/>
            <person name="Kachouri-Lafond R."/>
            <person name="Nishino A."/>
            <person name="Ugolini M."/>
            <person name="Chourrout P."/>
            <person name="Nishida H."/>
            <person name="Aasland R."/>
            <person name="Huzurbazar S."/>
            <person name="Westhof E."/>
            <person name="Delsuc F."/>
            <person name="Lehrach H."/>
            <person name="Reinhardt R."/>
            <person name="Weissenbach J."/>
            <person name="Roy S.W."/>
            <person name="Artiguenave F."/>
            <person name="Postlethwait J.H."/>
            <person name="Manak J.R."/>
            <person name="Thompson E.M."/>
            <person name="Jaillon O."/>
            <person name="Du Pasquier L."/>
            <person name="Boudinot P."/>
            <person name="Liberles D.A."/>
            <person name="Volff J.N."/>
            <person name="Philippe H."/>
            <person name="Lenhard B."/>
            <person name="Roest Crollius H."/>
            <person name="Wincker P."/>
            <person name="Chourrout D."/>
        </authorList>
    </citation>
    <scope>NUCLEOTIDE SEQUENCE [LARGE SCALE GENOMIC DNA]</scope>
</reference>
<protein>
    <recommendedName>
        <fullName evidence="5">PDZ domain-containing protein</fullName>
    </recommendedName>
</protein>
<dbReference type="PANTHER" id="PTHR14191:SF3">
    <property type="entry name" value="NA(+)_H(+) EXCHANGE REGULATORY COFACTOR-LIKE PROTEIN NRFL-1"/>
    <property type="match status" value="1"/>
</dbReference>
<evidence type="ECO:0000256" key="2">
    <source>
        <dbReference type="ARBA" id="ARBA00022475"/>
    </source>
</evidence>
<dbReference type="InterPro" id="IPR001478">
    <property type="entry name" value="PDZ"/>
</dbReference>
<keyword evidence="7" id="KW-1185">Reference proteome</keyword>
<dbReference type="InterPro" id="IPR041489">
    <property type="entry name" value="PDZ_6"/>
</dbReference>
<dbReference type="Gene3D" id="2.30.42.10">
    <property type="match status" value="2"/>
</dbReference>
<sequence>MEEDDVIVVANGTKTEVLGHDEVIGVIQKNKNPVKLVLINRKLNQAFKRLLINPADGDLIYELSLFKLKTEPTTSLPPPSYTPAVEDSDKLMTEEVIEEIVTREEAQVDETQKDIVSEEQSLLKNIKTRDSEREHRKKVVIAQRPRLVVLERESPIEPIGFEYSSDNQNQHFVNAIYEASAADHGGLLTNDRILEINGEEVSGYNRDEIDQLLKGENDTELLVVDEATLITLEERGIKITAELARGINEPEAIKTSGASVSRAASTKLVPLPNTPQPLPRLVLLKKKNQTFGIEIGTEDDKFGNNSHRLISIASSGPAAKTDAKIGDYLLEINEIPVAGKNHDDLKILIQNSGKKMVLFLADLECLDWHFDRQRAVDPDDAVQVPLAEFDSSDSETDASSIEKGPEF</sequence>
<dbReference type="GO" id="GO:0072659">
    <property type="term" value="P:protein localization to plasma membrane"/>
    <property type="evidence" value="ECO:0007669"/>
    <property type="project" value="TreeGrafter"/>
</dbReference>
<proteinExistence type="predicted"/>
<dbReference type="Proteomes" id="UP000001307">
    <property type="component" value="Unassembled WGS sequence"/>
</dbReference>
<dbReference type="SMART" id="SM00228">
    <property type="entry name" value="PDZ"/>
    <property type="match status" value="2"/>
</dbReference>
<dbReference type="GO" id="GO:0016324">
    <property type="term" value="C:apical plasma membrane"/>
    <property type="evidence" value="ECO:0007669"/>
    <property type="project" value="TreeGrafter"/>
</dbReference>
<feature type="domain" description="PDZ" evidence="5">
    <location>
        <begin position="281"/>
        <end position="364"/>
    </location>
</feature>
<evidence type="ECO:0000313" key="6">
    <source>
        <dbReference type="EMBL" id="CBY08292.1"/>
    </source>
</evidence>
<dbReference type="InterPro" id="IPR036034">
    <property type="entry name" value="PDZ_sf"/>
</dbReference>
<evidence type="ECO:0000259" key="5">
    <source>
        <dbReference type="PROSITE" id="PS50106"/>
    </source>
</evidence>
<evidence type="ECO:0000256" key="4">
    <source>
        <dbReference type="SAM" id="MobiDB-lite"/>
    </source>
</evidence>
<dbReference type="Pfam" id="PF00595">
    <property type="entry name" value="PDZ"/>
    <property type="match status" value="1"/>
</dbReference>
<comment type="subcellular location">
    <subcellularLocation>
        <location evidence="1">Cell membrane</location>
    </subcellularLocation>
</comment>